<accession>A0A3M9MPB8</accession>
<dbReference type="GO" id="GO:0003677">
    <property type="term" value="F:DNA binding"/>
    <property type="evidence" value="ECO:0007669"/>
    <property type="project" value="UniProtKB-KW"/>
</dbReference>
<keyword evidence="1" id="KW-0238">DNA-binding</keyword>
<dbReference type="Gene3D" id="1.10.443.10">
    <property type="entry name" value="Intergrase catalytic core"/>
    <property type="match status" value="1"/>
</dbReference>
<dbReference type="InterPro" id="IPR010998">
    <property type="entry name" value="Integrase_recombinase_N"/>
</dbReference>
<feature type="domain" description="Arm DNA-binding" evidence="4">
    <location>
        <begin position="12"/>
        <end position="78"/>
    </location>
</feature>
<evidence type="ECO:0000313" key="6">
    <source>
        <dbReference type="Proteomes" id="UP000271010"/>
    </source>
</evidence>
<dbReference type="InterPro" id="IPR035386">
    <property type="entry name" value="Arm-DNA-bind_5"/>
</dbReference>
<comment type="caution">
    <text evidence="5">The sequence shown here is derived from an EMBL/GenBank/DDBJ whole genome shotgun (WGS) entry which is preliminary data.</text>
</comment>
<keyword evidence="2" id="KW-0233">DNA recombination</keyword>
<dbReference type="SUPFAM" id="SSF56349">
    <property type="entry name" value="DNA breaking-rejoining enzymes"/>
    <property type="match status" value="1"/>
</dbReference>
<reference evidence="5 6" key="1">
    <citation type="submission" date="2018-11" db="EMBL/GenBank/DDBJ databases">
        <title>Rufibacter latericius sp. nov., isolated from water in Baiyang Lake.</title>
        <authorList>
            <person name="Yang Y."/>
        </authorList>
    </citation>
    <scope>NUCLEOTIDE SEQUENCE [LARGE SCALE GENOMIC DNA]</scope>
    <source>
        <strain evidence="5 6">MCC P1</strain>
    </source>
</reference>
<dbReference type="Pfam" id="PF17293">
    <property type="entry name" value="Arm-DNA-bind_5"/>
    <property type="match status" value="1"/>
</dbReference>
<dbReference type="EMBL" id="RJJE01000017">
    <property type="protein sequence ID" value="RNI27380.1"/>
    <property type="molecule type" value="Genomic_DNA"/>
</dbReference>
<dbReference type="OrthoDB" id="1493636at2"/>
<feature type="coiled-coil region" evidence="3">
    <location>
        <begin position="86"/>
        <end position="156"/>
    </location>
</feature>
<dbReference type="GO" id="GO:0006310">
    <property type="term" value="P:DNA recombination"/>
    <property type="evidence" value="ECO:0007669"/>
    <property type="project" value="UniProtKB-KW"/>
</dbReference>
<gene>
    <name evidence="5" type="ORF">EFA69_14670</name>
</gene>
<dbReference type="AlphaFoldDB" id="A0A3M9MPB8"/>
<dbReference type="RefSeq" id="WP_123133848.1">
    <property type="nucleotide sequence ID" value="NZ_RJJE01000017.1"/>
</dbReference>
<evidence type="ECO:0000313" key="5">
    <source>
        <dbReference type="EMBL" id="RNI27380.1"/>
    </source>
</evidence>
<dbReference type="Proteomes" id="UP000271010">
    <property type="component" value="Unassembled WGS sequence"/>
</dbReference>
<name>A0A3M9MPB8_9BACT</name>
<protein>
    <recommendedName>
        <fullName evidence="4">Arm DNA-binding domain-containing protein</fullName>
    </recommendedName>
</protein>
<evidence type="ECO:0000259" key="4">
    <source>
        <dbReference type="Pfam" id="PF17293"/>
    </source>
</evidence>
<keyword evidence="3" id="KW-0175">Coiled coil</keyword>
<dbReference type="Gene3D" id="1.10.150.130">
    <property type="match status" value="1"/>
</dbReference>
<evidence type="ECO:0000256" key="2">
    <source>
        <dbReference type="ARBA" id="ARBA00023172"/>
    </source>
</evidence>
<keyword evidence="6" id="KW-1185">Reference proteome</keyword>
<sequence>MNKKYTVKAIIQKVNKAGVAPVSVCYTYDGLKQLFAIGYSVPADDWDKKNEEVISNRPNASAVNAKIRKIQDLVHQAADCFKTPTRELVKEKYHQLVEEEKEKRENEAKIKELNRVGTKGLEMLSKIEFFDAVEKKQELTKSLAEVDAELNRLKSEGLVDISEEEMLFRKHLESYHIKFTTNGSTQVNQIKTWSKTLLEFSTDTKTPLLFSQMNNNFYIAYGDYLLNTKDYYNGTFGTAVKRLKTFLRHIRDEYKVDVNPAFKKWKILEDEPPVVYLTDEEIDKLYYEYRPLLTEAKQRLIDHIVFQNLCGFRFSDMKASAWKEIDGVLVGQPKKQDKRVAEKKKKKYQIPFFIDKQGRIKKILKEYEGKMNYFVAQDYNRDMKELLKRFFAHYEIVKPDVTFNRYKFSKAYETTKPYFKCFSSHSSRRGFVNRYAGKLEDNLILGMLGSSSLRELQRYKDKSPEKLLSSLQHHFEKE</sequence>
<evidence type="ECO:0000256" key="1">
    <source>
        <dbReference type="ARBA" id="ARBA00023125"/>
    </source>
</evidence>
<organism evidence="5 6">
    <name type="scientific">Rufibacter immobilis</name>
    <dbReference type="NCBI Taxonomy" id="1348778"/>
    <lineage>
        <taxon>Bacteria</taxon>
        <taxon>Pseudomonadati</taxon>
        <taxon>Bacteroidota</taxon>
        <taxon>Cytophagia</taxon>
        <taxon>Cytophagales</taxon>
        <taxon>Hymenobacteraceae</taxon>
        <taxon>Rufibacter</taxon>
    </lineage>
</organism>
<evidence type="ECO:0000256" key="3">
    <source>
        <dbReference type="SAM" id="Coils"/>
    </source>
</evidence>
<dbReference type="InterPro" id="IPR011010">
    <property type="entry name" value="DNA_brk_join_enz"/>
</dbReference>
<dbReference type="InterPro" id="IPR013762">
    <property type="entry name" value="Integrase-like_cat_sf"/>
</dbReference>
<proteinExistence type="predicted"/>
<dbReference type="GO" id="GO:0015074">
    <property type="term" value="P:DNA integration"/>
    <property type="evidence" value="ECO:0007669"/>
    <property type="project" value="InterPro"/>
</dbReference>